<gene>
    <name evidence="2" type="ORF">G5V65_03745</name>
</gene>
<dbReference type="AlphaFoldDB" id="A0A6M1TPB2"/>
<dbReference type="Proteomes" id="UP000474758">
    <property type="component" value="Unassembled WGS sequence"/>
</dbReference>
<feature type="chain" id="PRO_5026903243" evidence="1">
    <location>
        <begin position="24"/>
        <end position="83"/>
    </location>
</feature>
<evidence type="ECO:0000313" key="2">
    <source>
        <dbReference type="EMBL" id="NGQ89998.1"/>
    </source>
</evidence>
<evidence type="ECO:0000313" key="3">
    <source>
        <dbReference type="Proteomes" id="UP000474758"/>
    </source>
</evidence>
<comment type="caution">
    <text evidence="2">The sequence shown here is derived from an EMBL/GenBank/DDBJ whole genome shotgun (WGS) entry which is preliminary data.</text>
</comment>
<accession>A0A6M1TPB2</accession>
<evidence type="ECO:0000256" key="1">
    <source>
        <dbReference type="SAM" id="SignalP"/>
    </source>
</evidence>
<reference evidence="2 3" key="1">
    <citation type="submission" date="2020-02" db="EMBL/GenBank/DDBJ databases">
        <title>Rhodobacter translucens sp. nov., a novel bacterium isolated from activated sludge.</title>
        <authorList>
            <person name="Liu J."/>
        </authorList>
    </citation>
    <scope>NUCLEOTIDE SEQUENCE [LARGE SCALE GENOMIC DNA]</scope>
    <source>
        <strain evidence="2 3">HX-7-19</strain>
    </source>
</reference>
<feature type="signal peptide" evidence="1">
    <location>
        <begin position="1"/>
        <end position="23"/>
    </location>
</feature>
<keyword evidence="1" id="KW-0732">Signal</keyword>
<sequence length="83" mass="8669">MKTATRSASLACALALIAGAAAANPNKLDIDNDGGGRFSGHAGSNWTEDQLRQQIGAQICGGALPRQFDLRILSGYWLFSGTC</sequence>
<protein>
    <submittedName>
        <fullName evidence="2">Uncharacterized protein</fullName>
    </submittedName>
</protein>
<proteinExistence type="predicted"/>
<name>A0A6M1TPB2_9RHOB</name>
<keyword evidence="3" id="KW-1185">Reference proteome</keyword>
<organism evidence="2 3">
    <name type="scientific">Paragemmobacter kunshanensis</name>
    <dbReference type="NCBI Taxonomy" id="2583234"/>
    <lineage>
        <taxon>Bacteria</taxon>
        <taxon>Pseudomonadati</taxon>
        <taxon>Pseudomonadota</taxon>
        <taxon>Alphaproteobacteria</taxon>
        <taxon>Rhodobacterales</taxon>
        <taxon>Paracoccaceae</taxon>
        <taxon>Paragemmobacter</taxon>
    </lineage>
</organism>
<dbReference type="EMBL" id="JAALFE010000002">
    <property type="protein sequence ID" value="NGQ89998.1"/>
    <property type="molecule type" value="Genomic_DNA"/>
</dbReference>
<dbReference type="RefSeq" id="WP_165047177.1">
    <property type="nucleotide sequence ID" value="NZ_JAALFE010000002.1"/>
</dbReference>